<dbReference type="STRING" id="1926881.BTJ39_16715"/>
<evidence type="ECO:0000313" key="3">
    <source>
        <dbReference type="EMBL" id="OON38733.1"/>
    </source>
</evidence>
<feature type="region of interest" description="Disordered" evidence="1">
    <location>
        <begin position="269"/>
        <end position="294"/>
    </location>
</feature>
<name>A0A1S8YJ42_9GAMM</name>
<feature type="compositionally biased region" description="Polar residues" evidence="1">
    <location>
        <begin position="269"/>
        <end position="279"/>
    </location>
</feature>
<accession>A0A1S8YJ42</accession>
<dbReference type="RefSeq" id="WP_078003830.1">
    <property type="nucleotide sequence ID" value="NZ_MRUL01000013.1"/>
</dbReference>
<dbReference type="InterPro" id="IPR001509">
    <property type="entry name" value="Epimerase_deHydtase"/>
</dbReference>
<dbReference type="OrthoDB" id="9787292at2"/>
<dbReference type="GO" id="GO:0005737">
    <property type="term" value="C:cytoplasm"/>
    <property type="evidence" value="ECO:0007669"/>
    <property type="project" value="TreeGrafter"/>
</dbReference>
<dbReference type="PANTHER" id="PTHR48079:SF9">
    <property type="entry name" value="PUTATIVE-RELATED"/>
    <property type="match status" value="1"/>
</dbReference>
<reference evidence="3 4" key="1">
    <citation type="submission" date="2016-12" db="EMBL/GenBank/DDBJ databases">
        <title>Izhakiella australiana sp. nov. of genus Izhakiella isolated from Australian desert.</title>
        <authorList>
            <person name="Ji M."/>
        </authorList>
    </citation>
    <scope>NUCLEOTIDE SEQUENCE [LARGE SCALE GENOMIC DNA]</scope>
    <source>
        <strain evidence="3 4">D4N98</strain>
    </source>
</reference>
<gene>
    <name evidence="3" type="ORF">BTJ39_16715</name>
</gene>
<proteinExistence type="predicted"/>
<dbReference type="InterPro" id="IPR036291">
    <property type="entry name" value="NAD(P)-bd_dom_sf"/>
</dbReference>
<dbReference type="InterPro" id="IPR051783">
    <property type="entry name" value="NAD(P)-dependent_oxidoreduct"/>
</dbReference>
<dbReference type="CDD" id="cd05262">
    <property type="entry name" value="SDR_a7"/>
    <property type="match status" value="1"/>
</dbReference>
<organism evidence="3 4">
    <name type="scientific">Izhakiella australiensis</name>
    <dbReference type="NCBI Taxonomy" id="1926881"/>
    <lineage>
        <taxon>Bacteria</taxon>
        <taxon>Pseudomonadati</taxon>
        <taxon>Pseudomonadota</taxon>
        <taxon>Gammaproteobacteria</taxon>
        <taxon>Enterobacterales</taxon>
        <taxon>Erwiniaceae</taxon>
        <taxon>Izhakiella</taxon>
    </lineage>
</organism>
<dbReference type="AlphaFoldDB" id="A0A1S8YJ42"/>
<dbReference type="SUPFAM" id="SSF51735">
    <property type="entry name" value="NAD(P)-binding Rossmann-fold domains"/>
    <property type="match status" value="1"/>
</dbReference>
<dbReference type="Gene3D" id="3.40.50.720">
    <property type="entry name" value="NAD(P)-binding Rossmann-like Domain"/>
    <property type="match status" value="1"/>
</dbReference>
<dbReference type="PANTHER" id="PTHR48079">
    <property type="entry name" value="PROTEIN YEEZ"/>
    <property type="match status" value="1"/>
</dbReference>
<dbReference type="EMBL" id="MRUL01000013">
    <property type="protein sequence ID" value="OON38733.1"/>
    <property type="molecule type" value="Genomic_DNA"/>
</dbReference>
<sequence length="294" mass="31110">MKVFVTGASGYIGQAVVKELLDNGHSVLGMARSEEGIRLLQALGAEVHQATLEETDKVLEGVRQSDGVIHLAFNHDFSRFAQNCADDCALVSAMCEALEGTQKPLLITSGILIVDLPAGALAKEDSPCKTVAQSPRAASEDAVRKAAQKGVRAAIVRLSQVHDVHRQGLISYAIALGKEKGELAWVGSGESQIAAVHLSDAARLYRLALERAEAGAVYHGVGESGVKAADIVRAAGKRLGLPVRSIAAQEAGAYFGWLNMMASSDMPASSERTQQQLNWTPRGPGLLHDLDNLA</sequence>
<dbReference type="Proteomes" id="UP000190667">
    <property type="component" value="Unassembled WGS sequence"/>
</dbReference>
<dbReference type="GO" id="GO:0004029">
    <property type="term" value="F:aldehyde dehydrogenase (NAD+) activity"/>
    <property type="evidence" value="ECO:0007669"/>
    <property type="project" value="TreeGrafter"/>
</dbReference>
<protein>
    <submittedName>
        <fullName evidence="3">NAD-dependent dehydratase</fullName>
    </submittedName>
</protein>
<feature type="domain" description="NAD-dependent epimerase/dehydratase" evidence="2">
    <location>
        <begin position="3"/>
        <end position="216"/>
    </location>
</feature>
<evidence type="ECO:0000259" key="2">
    <source>
        <dbReference type="Pfam" id="PF01370"/>
    </source>
</evidence>
<dbReference type="Pfam" id="PF01370">
    <property type="entry name" value="Epimerase"/>
    <property type="match status" value="1"/>
</dbReference>
<comment type="caution">
    <text evidence="3">The sequence shown here is derived from an EMBL/GenBank/DDBJ whole genome shotgun (WGS) entry which is preliminary data.</text>
</comment>
<evidence type="ECO:0000313" key="4">
    <source>
        <dbReference type="Proteomes" id="UP000190667"/>
    </source>
</evidence>
<evidence type="ECO:0000256" key="1">
    <source>
        <dbReference type="SAM" id="MobiDB-lite"/>
    </source>
</evidence>
<keyword evidence="4" id="KW-1185">Reference proteome</keyword>